<dbReference type="AlphaFoldDB" id="A0A0L0D8J3"/>
<evidence type="ECO:0000313" key="2">
    <source>
        <dbReference type="Proteomes" id="UP000054408"/>
    </source>
</evidence>
<sequence>MLPWDLSIVPVASGATQITLWVGDLGSIRRVTIPTGSVGVANSGTVATVAGNPDLSNYGPDGSGTSVFVRPGGIAVKDGSAGAVFVQACSQGAVVRTVSNAGAVTTLSGTQTTNGCTGAETFAMTASTPAAFLNGTSSFITTAGALVGHDETFPVQVETGWAFTETGNGKINWYLQQAWRRHFDGRATGLEGPIVQYPWFVNGDGYTLGELNAVAFTFGTTTAIGGANTFKDLFIRIYTKPTGTNDYTSWYHSSWLIPMASISTGSGALVSPQAPNAVATASDLPGLLGGSSPPPPGSLTHEASFNAATGNAVLAVSLQTGSGDPPSDFVIAGWTITWDNRPYTVSTSTAAQSQGISLDGPATTSRFVASRAIATVELLCGNFYPSGADLTLPQGAPHRAARLRSSPFRRVSTLPSILRRLTSPPTWWLLVPPSTGASVAPSAARSHSATLPP</sequence>
<dbReference type="GeneID" id="25564369"/>
<proteinExistence type="predicted"/>
<organism evidence="1 2">
    <name type="scientific">Thecamonas trahens ATCC 50062</name>
    <dbReference type="NCBI Taxonomy" id="461836"/>
    <lineage>
        <taxon>Eukaryota</taxon>
        <taxon>Apusozoa</taxon>
        <taxon>Apusomonadida</taxon>
        <taxon>Apusomonadidae</taxon>
        <taxon>Thecamonas</taxon>
    </lineage>
</organism>
<gene>
    <name evidence="1" type="ORF">AMSG_04850</name>
</gene>
<keyword evidence="2" id="KW-1185">Reference proteome</keyword>
<evidence type="ECO:0000313" key="1">
    <source>
        <dbReference type="EMBL" id="KNC48401.1"/>
    </source>
</evidence>
<accession>A0A0L0D8J3</accession>
<dbReference type="EMBL" id="GL349451">
    <property type="protein sequence ID" value="KNC48401.1"/>
    <property type="molecule type" value="Genomic_DNA"/>
</dbReference>
<protein>
    <submittedName>
        <fullName evidence="1">NHL repeat containing protein</fullName>
    </submittedName>
</protein>
<dbReference type="RefSeq" id="XP_013758518.1">
    <property type="nucleotide sequence ID" value="XM_013903064.1"/>
</dbReference>
<reference evidence="1 2" key="1">
    <citation type="submission" date="2010-05" db="EMBL/GenBank/DDBJ databases">
        <title>The Genome Sequence of Thecamonas trahens ATCC 50062.</title>
        <authorList>
            <consortium name="The Broad Institute Genome Sequencing Platform"/>
            <person name="Russ C."/>
            <person name="Cuomo C."/>
            <person name="Shea T."/>
            <person name="Young S.K."/>
            <person name="Zeng Q."/>
            <person name="Koehrsen M."/>
            <person name="Haas B."/>
            <person name="Borodovsky M."/>
            <person name="Guigo R."/>
            <person name="Alvarado L."/>
            <person name="Berlin A."/>
            <person name="Bochicchio J."/>
            <person name="Borenstein D."/>
            <person name="Chapman S."/>
            <person name="Chen Z."/>
            <person name="Freedman E."/>
            <person name="Gellesch M."/>
            <person name="Goldberg J."/>
            <person name="Griggs A."/>
            <person name="Gujja S."/>
            <person name="Heilman E."/>
            <person name="Heiman D."/>
            <person name="Hepburn T."/>
            <person name="Howarth C."/>
            <person name="Jen D."/>
            <person name="Larson L."/>
            <person name="Mehta T."/>
            <person name="Park D."/>
            <person name="Pearson M."/>
            <person name="Roberts A."/>
            <person name="Saif S."/>
            <person name="Shenoy N."/>
            <person name="Sisk P."/>
            <person name="Stolte C."/>
            <person name="Sykes S."/>
            <person name="Thomson T."/>
            <person name="Walk T."/>
            <person name="White J."/>
            <person name="Yandava C."/>
            <person name="Burger G."/>
            <person name="Gray M.W."/>
            <person name="Holland P.W.H."/>
            <person name="King N."/>
            <person name="Lang F.B.F."/>
            <person name="Roger A.J."/>
            <person name="Ruiz-Trillo I."/>
            <person name="Lander E."/>
            <person name="Nusbaum C."/>
        </authorList>
    </citation>
    <scope>NUCLEOTIDE SEQUENCE [LARGE SCALE GENOMIC DNA]</scope>
    <source>
        <strain evidence="1 2">ATCC 50062</strain>
    </source>
</reference>
<dbReference type="Proteomes" id="UP000054408">
    <property type="component" value="Unassembled WGS sequence"/>
</dbReference>
<name>A0A0L0D8J3_THETB</name>